<evidence type="ECO:0000256" key="2">
    <source>
        <dbReference type="ARBA" id="ARBA00006742"/>
    </source>
</evidence>
<evidence type="ECO:0000256" key="8">
    <source>
        <dbReference type="ARBA" id="ARBA00023010"/>
    </source>
</evidence>
<dbReference type="InterPro" id="IPR003849">
    <property type="entry name" value="Preprotein_translocase_YajC"/>
</dbReference>
<keyword evidence="8" id="KW-0811">Translocation</keyword>
<reference evidence="11 12" key="1">
    <citation type="submission" date="2020-07" db="EMBL/GenBank/DDBJ databases">
        <title>Alkalicella. sp. LB2 genome.</title>
        <authorList>
            <person name="Postec A."/>
            <person name="Quemeneur M."/>
        </authorList>
    </citation>
    <scope>NUCLEOTIDE SEQUENCE [LARGE SCALE GENOMIC DNA]</scope>
    <source>
        <strain evidence="11 12">LB2</strain>
    </source>
</reference>
<dbReference type="GO" id="GO:0005886">
    <property type="term" value="C:plasma membrane"/>
    <property type="evidence" value="ECO:0007669"/>
    <property type="project" value="UniProtKB-SubCell"/>
</dbReference>
<dbReference type="AlphaFoldDB" id="A0A7G9WAL6"/>
<keyword evidence="4" id="KW-1003">Cell membrane</keyword>
<evidence type="ECO:0000256" key="1">
    <source>
        <dbReference type="ARBA" id="ARBA00004162"/>
    </source>
</evidence>
<dbReference type="KEGG" id="acae:HYG86_13630"/>
<evidence type="ECO:0000256" key="3">
    <source>
        <dbReference type="ARBA" id="ARBA00022448"/>
    </source>
</evidence>
<dbReference type="Proteomes" id="UP000516160">
    <property type="component" value="Chromosome"/>
</dbReference>
<keyword evidence="7 10" id="KW-1133">Transmembrane helix</keyword>
<sequence>MQELINTLISFSPMILVFVVFWFFLIRPQQKQQKERQNMLSQLKVGDKVITIGGIYGTITEIKETKLTIRIAEKVEVKAERFAIDKIIA</sequence>
<dbReference type="PANTHER" id="PTHR33909">
    <property type="entry name" value="SEC TRANSLOCON ACCESSORY COMPLEX SUBUNIT YAJC"/>
    <property type="match status" value="1"/>
</dbReference>
<dbReference type="RefSeq" id="WP_213166136.1">
    <property type="nucleotide sequence ID" value="NZ_CP058559.1"/>
</dbReference>
<keyword evidence="5 10" id="KW-0812">Transmembrane</keyword>
<evidence type="ECO:0000256" key="10">
    <source>
        <dbReference type="SAM" id="Phobius"/>
    </source>
</evidence>
<dbReference type="EMBL" id="CP058559">
    <property type="protein sequence ID" value="QNO15728.1"/>
    <property type="molecule type" value="Genomic_DNA"/>
</dbReference>
<evidence type="ECO:0000313" key="11">
    <source>
        <dbReference type="EMBL" id="QNO15728.1"/>
    </source>
</evidence>
<comment type="subcellular location">
    <subcellularLocation>
        <location evidence="1">Cell membrane</location>
        <topology evidence="1">Single-pass membrane protein</topology>
    </subcellularLocation>
</comment>
<proteinExistence type="inferred from homology"/>
<keyword evidence="3" id="KW-0813">Transport</keyword>
<keyword evidence="6" id="KW-0653">Protein transport</keyword>
<dbReference type="PRINTS" id="PR01853">
    <property type="entry name" value="YAJCTRNLCASE"/>
</dbReference>
<dbReference type="PANTHER" id="PTHR33909:SF1">
    <property type="entry name" value="SEC TRANSLOCON ACCESSORY COMPLEX SUBUNIT YAJC"/>
    <property type="match status" value="1"/>
</dbReference>
<keyword evidence="12" id="KW-1185">Reference proteome</keyword>
<evidence type="ECO:0000313" key="12">
    <source>
        <dbReference type="Proteomes" id="UP000516160"/>
    </source>
</evidence>
<dbReference type="SMART" id="SM01323">
    <property type="entry name" value="YajC"/>
    <property type="match status" value="1"/>
</dbReference>
<evidence type="ECO:0000256" key="9">
    <source>
        <dbReference type="ARBA" id="ARBA00023136"/>
    </source>
</evidence>
<comment type="similarity">
    <text evidence="2">Belongs to the YajC family.</text>
</comment>
<dbReference type="GO" id="GO:0015031">
    <property type="term" value="P:protein transport"/>
    <property type="evidence" value="ECO:0007669"/>
    <property type="project" value="UniProtKB-KW"/>
</dbReference>
<feature type="transmembrane region" description="Helical" evidence="10">
    <location>
        <begin position="6"/>
        <end position="26"/>
    </location>
</feature>
<protein>
    <submittedName>
        <fullName evidence="11">Preprotein translocase subunit YajC</fullName>
    </submittedName>
</protein>
<evidence type="ECO:0000256" key="7">
    <source>
        <dbReference type="ARBA" id="ARBA00022989"/>
    </source>
</evidence>
<dbReference type="Pfam" id="PF02699">
    <property type="entry name" value="YajC"/>
    <property type="match status" value="1"/>
</dbReference>
<gene>
    <name evidence="11" type="primary">yajC</name>
    <name evidence="11" type="ORF">HYG86_13630</name>
</gene>
<keyword evidence="9 10" id="KW-0472">Membrane</keyword>
<organism evidence="11 12">
    <name type="scientific">Alkalicella caledoniensis</name>
    <dbReference type="NCBI Taxonomy" id="2731377"/>
    <lineage>
        <taxon>Bacteria</taxon>
        <taxon>Bacillati</taxon>
        <taxon>Bacillota</taxon>
        <taxon>Clostridia</taxon>
        <taxon>Eubacteriales</taxon>
        <taxon>Proteinivoracaceae</taxon>
        <taxon>Alkalicella</taxon>
    </lineage>
</organism>
<evidence type="ECO:0000256" key="6">
    <source>
        <dbReference type="ARBA" id="ARBA00022927"/>
    </source>
</evidence>
<dbReference type="NCBIfam" id="TIGR00739">
    <property type="entry name" value="yajC"/>
    <property type="match status" value="1"/>
</dbReference>
<evidence type="ECO:0000256" key="5">
    <source>
        <dbReference type="ARBA" id="ARBA00022692"/>
    </source>
</evidence>
<name>A0A7G9WAL6_ALKCA</name>
<accession>A0A7G9WAL6</accession>
<evidence type="ECO:0000256" key="4">
    <source>
        <dbReference type="ARBA" id="ARBA00022475"/>
    </source>
</evidence>